<feature type="transmembrane region" description="Helical" evidence="1">
    <location>
        <begin position="12"/>
        <end position="37"/>
    </location>
</feature>
<keyword evidence="1" id="KW-0472">Membrane</keyword>
<organism evidence="2">
    <name type="scientific">marine sediment metagenome</name>
    <dbReference type="NCBI Taxonomy" id="412755"/>
    <lineage>
        <taxon>unclassified sequences</taxon>
        <taxon>metagenomes</taxon>
        <taxon>ecological metagenomes</taxon>
    </lineage>
</organism>
<dbReference type="AlphaFoldDB" id="A0A0F9U8U6"/>
<name>A0A0F9U8U6_9ZZZZ</name>
<gene>
    <name evidence="2" type="ORF">LCGC14_0253610</name>
</gene>
<evidence type="ECO:0008006" key="3">
    <source>
        <dbReference type="Google" id="ProtNLM"/>
    </source>
</evidence>
<evidence type="ECO:0000313" key="2">
    <source>
        <dbReference type="EMBL" id="KKN88019.1"/>
    </source>
</evidence>
<feature type="transmembrane region" description="Helical" evidence="1">
    <location>
        <begin position="128"/>
        <end position="146"/>
    </location>
</feature>
<dbReference type="EMBL" id="LAZR01000132">
    <property type="protein sequence ID" value="KKN88019.1"/>
    <property type="molecule type" value="Genomic_DNA"/>
</dbReference>
<accession>A0A0F9U8U6</accession>
<evidence type="ECO:0000256" key="1">
    <source>
        <dbReference type="SAM" id="Phobius"/>
    </source>
</evidence>
<sequence length="154" mass="16392">MNTTNPSPLPALALAGLIGELTFEAYAWLASPILFGVKLEPANLVIGLGKKLLSLDLPYAAAFAIHFLIGALGFAAVVYLTKRITQLGYFGAGALAGVILWFVAQGILAPLMGRSFMMGFGTYTQSSFVGHVGMTIVIAMVWQKLARRPAKLFS</sequence>
<keyword evidence="1" id="KW-0812">Transmembrane</keyword>
<comment type="caution">
    <text evidence="2">The sequence shown here is derived from an EMBL/GenBank/DDBJ whole genome shotgun (WGS) entry which is preliminary data.</text>
</comment>
<reference evidence="2" key="1">
    <citation type="journal article" date="2015" name="Nature">
        <title>Complex archaea that bridge the gap between prokaryotes and eukaryotes.</title>
        <authorList>
            <person name="Spang A."/>
            <person name="Saw J.H."/>
            <person name="Jorgensen S.L."/>
            <person name="Zaremba-Niedzwiedzka K."/>
            <person name="Martijn J."/>
            <person name="Lind A.E."/>
            <person name="van Eijk R."/>
            <person name="Schleper C."/>
            <person name="Guy L."/>
            <person name="Ettema T.J."/>
        </authorList>
    </citation>
    <scope>NUCLEOTIDE SEQUENCE</scope>
</reference>
<keyword evidence="1" id="KW-1133">Transmembrane helix</keyword>
<proteinExistence type="predicted"/>
<protein>
    <recommendedName>
        <fullName evidence="3">DUF1440 domain-containing protein</fullName>
    </recommendedName>
</protein>
<feature type="transmembrane region" description="Helical" evidence="1">
    <location>
        <begin position="57"/>
        <end position="80"/>
    </location>
</feature>
<feature type="transmembrane region" description="Helical" evidence="1">
    <location>
        <begin position="87"/>
        <end position="108"/>
    </location>
</feature>